<sequence length="367" mass="40052">MSKNILAWDQQIMSPITHLQLNGHICKPPPAGTPQDIYNTPVYPPIVPSPGSTDIEMEEYTTWRENDHAVWQILMYQISNNIRTSLLGPLTAGHITMARELYETIHGNWGLSSPVGAMVTKDLLYLMKAIELSDVDTYVLNYRTQVSVLAQSMIVDWPHVLHHFANGLLDMYTYSQLHTMILTAASTLGCSKDTFEHLARSVMDVTVNQQHRLGPGVRKPAQATATTQNQPVCDGCGGIGRTKDQCQKCNSSLTLSPSAVTTSRMTSTQLPPPPPPNITQKPVCSQIAAVATPAIKEINVYAACLISPENGSDLLDSSPDAHPLSTLLHKDPGVFQVLAQEFSVVLHSSVIVGAFGSVQHHLYQVGL</sequence>
<reference evidence="2" key="1">
    <citation type="journal article" date="2021" name="Genome Biol. Evol.">
        <title>The assembled and annotated genome of the fairy-ring fungus Marasmius oreades.</title>
        <authorList>
            <person name="Hiltunen M."/>
            <person name="Ament-Velasquez S.L."/>
            <person name="Johannesson H."/>
        </authorList>
    </citation>
    <scope>NUCLEOTIDE SEQUENCE</scope>
    <source>
        <strain evidence="2">03SP1</strain>
    </source>
</reference>
<dbReference type="OrthoDB" id="2979349at2759"/>
<organism evidence="2 3">
    <name type="scientific">Marasmius oreades</name>
    <name type="common">fairy-ring Marasmius</name>
    <dbReference type="NCBI Taxonomy" id="181124"/>
    <lineage>
        <taxon>Eukaryota</taxon>
        <taxon>Fungi</taxon>
        <taxon>Dikarya</taxon>
        <taxon>Basidiomycota</taxon>
        <taxon>Agaricomycotina</taxon>
        <taxon>Agaricomycetes</taxon>
        <taxon>Agaricomycetidae</taxon>
        <taxon>Agaricales</taxon>
        <taxon>Marasmiineae</taxon>
        <taxon>Marasmiaceae</taxon>
        <taxon>Marasmius</taxon>
    </lineage>
</organism>
<dbReference type="EMBL" id="CM032188">
    <property type="protein sequence ID" value="KAG7088645.1"/>
    <property type="molecule type" value="Genomic_DNA"/>
</dbReference>
<evidence type="ECO:0000313" key="3">
    <source>
        <dbReference type="Proteomes" id="UP001049176"/>
    </source>
</evidence>
<evidence type="ECO:0000256" key="1">
    <source>
        <dbReference type="SAM" id="MobiDB-lite"/>
    </source>
</evidence>
<protein>
    <submittedName>
        <fullName evidence="2">Uncharacterized protein</fullName>
    </submittedName>
</protein>
<feature type="compositionally biased region" description="Polar residues" evidence="1">
    <location>
        <begin position="260"/>
        <end position="269"/>
    </location>
</feature>
<dbReference type="RefSeq" id="XP_043005116.1">
    <property type="nucleotide sequence ID" value="XM_043157748.1"/>
</dbReference>
<comment type="caution">
    <text evidence="2">The sequence shown here is derived from an EMBL/GenBank/DDBJ whole genome shotgun (WGS) entry which is preliminary data.</text>
</comment>
<feature type="region of interest" description="Disordered" evidence="1">
    <location>
        <begin position="260"/>
        <end position="279"/>
    </location>
</feature>
<dbReference type="GeneID" id="66081692"/>
<gene>
    <name evidence="2" type="ORF">E1B28_012617</name>
</gene>
<keyword evidence="3" id="KW-1185">Reference proteome</keyword>
<dbReference type="AlphaFoldDB" id="A0A9P7RSN2"/>
<dbReference type="Proteomes" id="UP001049176">
    <property type="component" value="Chromosome 8"/>
</dbReference>
<name>A0A9P7RSN2_9AGAR</name>
<proteinExistence type="predicted"/>
<accession>A0A9P7RSN2</accession>
<dbReference type="KEGG" id="more:E1B28_012617"/>
<evidence type="ECO:0000313" key="2">
    <source>
        <dbReference type="EMBL" id="KAG7088645.1"/>
    </source>
</evidence>